<dbReference type="Gene3D" id="2.30.40.10">
    <property type="entry name" value="Urease, subunit C, domain 1"/>
    <property type="match status" value="1"/>
</dbReference>
<dbReference type="SUPFAM" id="SSF51338">
    <property type="entry name" value="Composite domain of metallo-dependent hydrolases"/>
    <property type="match status" value="1"/>
</dbReference>
<dbReference type="RefSeq" id="WP_142455786.1">
    <property type="nucleotide sequence ID" value="NZ_FXTP01000016.1"/>
</dbReference>
<reference evidence="3 4" key="1">
    <citation type="submission" date="2017-05" db="EMBL/GenBank/DDBJ databases">
        <authorList>
            <person name="Varghese N."/>
            <person name="Submissions S."/>
        </authorList>
    </citation>
    <scope>NUCLEOTIDE SEQUENCE [LARGE SCALE GENOMIC DNA]</scope>
    <source>
        <strain evidence="3 4">DSM 21985</strain>
    </source>
</reference>
<dbReference type="InterPro" id="IPR032466">
    <property type="entry name" value="Metal_Hydrolase"/>
</dbReference>
<dbReference type="InterPro" id="IPR011059">
    <property type="entry name" value="Metal-dep_hydrolase_composite"/>
</dbReference>
<dbReference type="Proteomes" id="UP000317557">
    <property type="component" value="Unassembled WGS sequence"/>
</dbReference>
<dbReference type="OrthoDB" id="9797498at2"/>
<dbReference type="SUPFAM" id="SSF51556">
    <property type="entry name" value="Metallo-dependent hydrolases"/>
    <property type="match status" value="1"/>
</dbReference>
<dbReference type="GO" id="GO:0016810">
    <property type="term" value="F:hydrolase activity, acting on carbon-nitrogen (but not peptide) bonds"/>
    <property type="evidence" value="ECO:0007669"/>
    <property type="project" value="InterPro"/>
</dbReference>
<evidence type="ECO:0000313" key="4">
    <source>
        <dbReference type="Proteomes" id="UP000317557"/>
    </source>
</evidence>
<evidence type="ECO:0000256" key="1">
    <source>
        <dbReference type="SAM" id="SignalP"/>
    </source>
</evidence>
<feature type="chain" id="PRO_5021864654" evidence="1">
    <location>
        <begin position="21"/>
        <end position="411"/>
    </location>
</feature>
<dbReference type="AlphaFoldDB" id="A0A521FAS8"/>
<dbReference type="PANTHER" id="PTHR43135:SF3">
    <property type="entry name" value="ALPHA-D-RIBOSE 1-METHYLPHOSPHONATE 5-TRIPHOSPHATE DIPHOSPHATASE"/>
    <property type="match status" value="1"/>
</dbReference>
<dbReference type="Pfam" id="PF01979">
    <property type="entry name" value="Amidohydro_1"/>
    <property type="match status" value="1"/>
</dbReference>
<dbReference type="InterPro" id="IPR051781">
    <property type="entry name" value="Metallo-dep_Hydrolase"/>
</dbReference>
<feature type="domain" description="Amidohydrolase-related" evidence="2">
    <location>
        <begin position="79"/>
        <end position="399"/>
    </location>
</feature>
<feature type="signal peptide" evidence="1">
    <location>
        <begin position="1"/>
        <end position="20"/>
    </location>
</feature>
<gene>
    <name evidence="3" type="ORF">SAMN06265219_11675</name>
</gene>
<name>A0A521FAS8_9BACT</name>
<accession>A0A521FAS8</accession>
<sequence>MRTAVLLVMLMALLCHTINAQPIPQKQYAFINGHVVDPVKEEIVENTMVLVADGEIERILQGENGAPDGYEVIDLDGKYIMPGFMDAHTHLSSLSAANRALLSGVTTTRSSSVSNFQDVAIKNLAAKGYIAGPDMIPAGVFITPELGSSILADTALASLFDGVTTDEALRKLVNINIDRGAEFIKTRGTERAGLPNTDPRKQVYTYEQLKVVVDEAAKRGVPIQIHAHGDEGSYAAVRAGAASIEHGSYLSERTLKLMAEKGTYMVPTFSTVYDLTQPGGDYDNPILRNRGRHMLPELEATVKKARELGVPIATGADTGYGPNSMTRVSHEITFFVEMGFSPYEAMRAATSEPAKLFGIDDKTGKMAEGYEADLVVLNSNPVENIIATQDVILVMSNGRMGMNRLPFGIEE</sequence>
<dbReference type="InterPro" id="IPR006680">
    <property type="entry name" value="Amidohydro-rel"/>
</dbReference>
<organism evidence="3 4">
    <name type="scientific">Gracilimonas mengyeensis</name>
    <dbReference type="NCBI Taxonomy" id="1302730"/>
    <lineage>
        <taxon>Bacteria</taxon>
        <taxon>Pseudomonadati</taxon>
        <taxon>Balneolota</taxon>
        <taxon>Balneolia</taxon>
        <taxon>Balneolales</taxon>
        <taxon>Balneolaceae</taxon>
        <taxon>Gracilimonas</taxon>
    </lineage>
</organism>
<proteinExistence type="predicted"/>
<evidence type="ECO:0000313" key="3">
    <source>
        <dbReference type="EMBL" id="SMO93308.1"/>
    </source>
</evidence>
<dbReference type="EMBL" id="FXTP01000016">
    <property type="protein sequence ID" value="SMO93308.1"/>
    <property type="molecule type" value="Genomic_DNA"/>
</dbReference>
<keyword evidence="4" id="KW-1185">Reference proteome</keyword>
<protein>
    <submittedName>
        <fullName evidence="3">Imidazolonepropionase</fullName>
    </submittedName>
</protein>
<keyword evidence="1" id="KW-0732">Signal</keyword>
<dbReference type="Gene3D" id="3.20.20.140">
    <property type="entry name" value="Metal-dependent hydrolases"/>
    <property type="match status" value="1"/>
</dbReference>
<dbReference type="PANTHER" id="PTHR43135">
    <property type="entry name" value="ALPHA-D-RIBOSE 1-METHYLPHOSPHONATE 5-TRIPHOSPHATE DIPHOSPHATASE"/>
    <property type="match status" value="1"/>
</dbReference>
<evidence type="ECO:0000259" key="2">
    <source>
        <dbReference type="Pfam" id="PF01979"/>
    </source>
</evidence>